<evidence type="ECO:0000313" key="2">
    <source>
        <dbReference type="EMBL" id="QEY63350.1"/>
    </source>
</evidence>
<gene>
    <name evidence="2" type="ORF">FXN65_15295</name>
</gene>
<feature type="region of interest" description="Disordered" evidence="1">
    <location>
        <begin position="249"/>
        <end position="279"/>
    </location>
</feature>
<reference evidence="2 3" key="1">
    <citation type="submission" date="2019-08" db="EMBL/GenBank/DDBJ databases">
        <title>Whole-genome Sequencing of e-waste polymer degrading bacterium Pseudomonas sp. strain PE08.</title>
        <authorList>
            <person name="Kirdat K."/>
            <person name="Debbarma P."/>
            <person name="Narawade N."/>
            <person name="Suyal D."/>
            <person name="Thorat V."/>
            <person name="Shouche Y."/>
            <person name="Goel R."/>
            <person name="Yadav A."/>
        </authorList>
    </citation>
    <scope>NUCLEOTIDE SEQUENCE [LARGE SCALE GENOMIC DNA]</scope>
    <source>
        <strain evidence="2 3">PE08</strain>
    </source>
</reference>
<dbReference type="Pfam" id="PF05929">
    <property type="entry name" value="Phage_GPO"/>
    <property type="match status" value="1"/>
</dbReference>
<keyword evidence="3" id="KW-1185">Reference proteome</keyword>
<proteinExistence type="predicted"/>
<dbReference type="InterPro" id="IPR009228">
    <property type="entry name" value="Capsid_scaffold_GpO"/>
</dbReference>
<evidence type="ECO:0000256" key="1">
    <source>
        <dbReference type="SAM" id="MobiDB-lite"/>
    </source>
</evidence>
<name>A0A5J6QLA9_9GAMM</name>
<dbReference type="Proteomes" id="UP000327179">
    <property type="component" value="Chromosome"/>
</dbReference>
<organism evidence="2 3">
    <name type="scientific">Metapseudomonas lalkuanensis</name>
    <dbReference type="NCBI Taxonomy" id="2604832"/>
    <lineage>
        <taxon>Bacteria</taxon>
        <taxon>Pseudomonadati</taxon>
        <taxon>Pseudomonadota</taxon>
        <taxon>Gammaproteobacteria</taxon>
        <taxon>Pseudomonadales</taxon>
        <taxon>Pseudomonadaceae</taxon>
        <taxon>Metapseudomonas</taxon>
    </lineage>
</organism>
<dbReference type="EMBL" id="CP043311">
    <property type="protein sequence ID" value="QEY63350.1"/>
    <property type="molecule type" value="Genomic_DNA"/>
</dbReference>
<protein>
    <submittedName>
        <fullName evidence="2">GPO family capsid scaffolding protein</fullName>
    </submittedName>
</protein>
<dbReference type="AlphaFoldDB" id="A0A5J6QLA9"/>
<sequence length="279" mass="30954">MKKFRSKWFRVAVEGATTDKRTIKRNWLEQAARNFNRSTYGARIWLEHLRSLLPDAPFRAYGDVLAVKAEEVDINGERKLALFAQIEPTADLIALNKAKQKIYTSIELDENFADTGEAYLVGMAVTDSPASLGTDVLAFSAEKPEASPFRDRHYSATAMFTEAIEVDLEFEEVTEAPSRFKELLDKVNGLLGRQKAKDVQDDTQFAELGEALTGLLTFADEQSQAAASTAQEVTALKQQLTQLSTDFAALKQQLSESEDPEQPQRPPATGDNGQILTDC</sequence>
<accession>A0A5J6QLA9</accession>
<dbReference type="RefSeq" id="WP_151133997.1">
    <property type="nucleotide sequence ID" value="NZ_CP043311.1"/>
</dbReference>
<dbReference type="KEGG" id="plal:FXN65_15295"/>
<evidence type="ECO:0000313" key="3">
    <source>
        <dbReference type="Proteomes" id="UP000327179"/>
    </source>
</evidence>